<dbReference type="Gene3D" id="1.10.3210.10">
    <property type="entry name" value="Hypothetical protein af1432"/>
    <property type="match status" value="1"/>
</dbReference>
<protein>
    <submittedName>
        <fullName evidence="1">HD domain-containing protein</fullName>
    </submittedName>
</protein>
<dbReference type="PANTHER" id="PTHR43061:SF1">
    <property type="entry name" value="GTP DIPHOSPHOKINASE RSH1, CHLOROPLASTIC-RELATED"/>
    <property type="match status" value="1"/>
</dbReference>
<reference evidence="1" key="1">
    <citation type="submission" date="2022-09" db="EMBL/GenBank/DDBJ databases">
        <title>Enrichment on poylsaccharides allowed isolation of novel metabolic and taxonomic groups of Haloarchaea.</title>
        <authorList>
            <person name="Sorokin D.Y."/>
            <person name="Elcheninov A.G."/>
            <person name="Khizhniak T.V."/>
            <person name="Kolganova T.V."/>
            <person name="Kublanov I.V."/>
        </authorList>
    </citation>
    <scope>NUCLEOTIDE SEQUENCE</scope>
    <source>
        <strain evidence="1">AArc-xg1-1</strain>
    </source>
</reference>
<proteinExistence type="predicted"/>
<sequence>MNDLERAIRLATEAYAGQTDKAGETYIRHPLRLMSQMETETERIVAVLHDVVEDSDYELEDIEDRFGETVRDAVDALTKRDGESYDDAISRAGANTIARRVKIADLEDNMDITRLESFDSDASERLEKYYRSWKRLQEMSFDNPSADE</sequence>
<evidence type="ECO:0000313" key="2">
    <source>
        <dbReference type="Proteomes" id="UP001321018"/>
    </source>
</evidence>
<name>A0AAP2Z4Y3_9EURY</name>
<gene>
    <name evidence="1" type="ORF">OB960_25245</name>
</gene>
<dbReference type="PANTHER" id="PTHR43061">
    <property type="entry name" value="GTP DIPHOSPHOKINASE RSH1, CHLOROPLASTIC-RELATED"/>
    <property type="match status" value="1"/>
</dbReference>
<dbReference type="EMBL" id="JAOPKA010000038">
    <property type="protein sequence ID" value="MCU4744678.1"/>
    <property type="molecule type" value="Genomic_DNA"/>
</dbReference>
<organism evidence="1 2">
    <name type="scientific">Natronoglomus mannanivorans</name>
    <dbReference type="NCBI Taxonomy" id="2979990"/>
    <lineage>
        <taxon>Archaea</taxon>
        <taxon>Methanobacteriati</taxon>
        <taxon>Methanobacteriota</taxon>
        <taxon>Stenosarchaea group</taxon>
        <taxon>Halobacteria</taxon>
        <taxon>Halobacteriales</taxon>
        <taxon>Natrialbaceae</taxon>
        <taxon>Natronoglomus</taxon>
    </lineage>
</organism>
<dbReference type="RefSeq" id="WP_338006478.1">
    <property type="nucleotide sequence ID" value="NZ_JAOPKA010000038.1"/>
</dbReference>
<dbReference type="SUPFAM" id="SSF109604">
    <property type="entry name" value="HD-domain/PDEase-like"/>
    <property type="match status" value="1"/>
</dbReference>
<dbReference type="Proteomes" id="UP001321018">
    <property type="component" value="Unassembled WGS sequence"/>
</dbReference>
<dbReference type="Pfam" id="PF13328">
    <property type="entry name" value="HD_4"/>
    <property type="match status" value="1"/>
</dbReference>
<evidence type="ECO:0000313" key="1">
    <source>
        <dbReference type="EMBL" id="MCU4744678.1"/>
    </source>
</evidence>
<accession>A0AAP2Z4Y3</accession>
<comment type="caution">
    <text evidence="1">The sequence shown here is derived from an EMBL/GenBank/DDBJ whole genome shotgun (WGS) entry which is preliminary data.</text>
</comment>
<dbReference type="AlphaFoldDB" id="A0AAP2Z4Y3"/>